<name>A0A1B3WCC7_9FIRM</name>
<keyword evidence="4" id="KW-1185">Reference proteome</keyword>
<dbReference type="InterPro" id="IPR012505">
    <property type="entry name" value="YbbR"/>
</dbReference>
<proteinExistence type="predicted"/>
<evidence type="ECO:0000313" key="3">
    <source>
        <dbReference type="Proteomes" id="UP000094757"/>
    </source>
</evidence>
<dbReference type="Gene3D" id="2.170.120.30">
    <property type="match status" value="1"/>
</dbReference>
<sequence>MNITKLQWWLPKILCLIAACAFWAYVMNEQDPQVESTYIVPVEVKNLDRSLVAINVPTEIQVVVRMSRSQMIKTRSDDIKAYVDLSEVASGNYANIPIQVVLPASDETVVSMTPQTFTLTVEPYAVKSIPVTTDFFGTPSSSFSPSIGSVSPDTVTIAGAQSKVSIAEKAIVSINITGRNADFYEYDNIGIVDADGKTITGLDIMPAQVQVSVKITEEQKTGNIPIKVVTTGTVAEGHAIKKISARPSMVTVTAPISFFSKNHEIKLSAIDLSGMDTSIVKTVEIPTPDNGIVTPATVDVTIEIADNN</sequence>
<dbReference type="KEGG" id="dpn:BCB69_00615"/>
<dbReference type="PANTHER" id="PTHR37804:SF1">
    <property type="entry name" value="CDAA REGULATORY PROTEIN CDAR"/>
    <property type="match status" value="1"/>
</dbReference>
<dbReference type="InterPro" id="IPR053154">
    <property type="entry name" value="c-di-AMP_regulator"/>
</dbReference>
<accession>A0A1B3WCC7</accession>
<dbReference type="RefSeq" id="WP_022513647.1">
    <property type="nucleotide sequence ID" value="NZ_CP017037.1"/>
</dbReference>
<dbReference type="EMBL" id="QWKU01000001">
    <property type="protein sequence ID" value="RID94425.1"/>
    <property type="molecule type" value="Genomic_DNA"/>
</dbReference>
<dbReference type="Pfam" id="PF07949">
    <property type="entry name" value="YbbR"/>
    <property type="match status" value="3"/>
</dbReference>
<protein>
    <recommendedName>
        <fullName evidence="5">YbbR-like protein</fullName>
    </recommendedName>
</protein>
<dbReference type="AlphaFoldDB" id="A0A1B3WCC7"/>
<evidence type="ECO:0008006" key="5">
    <source>
        <dbReference type="Google" id="ProtNLM"/>
    </source>
</evidence>
<dbReference type="CDD" id="cd20206">
    <property type="entry name" value="YbbR"/>
    <property type="match status" value="1"/>
</dbReference>
<dbReference type="PANTHER" id="PTHR37804">
    <property type="entry name" value="CDAA REGULATORY PROTEIN CDAR"/>
    <property type="match status" value="1"/>
</dbReference>
<reference evidence="3" key="2">
    <citation type="submission" date="2016-08" db="EMBL/GenBank/DDBJ databases">
        <authorList>
            <person name="Holder M.E."/>
            <person name="Ajami N.J."/>
            <person name="Petrosino J.F."/>
        </authorList>
    </citation>
    <scope>NUCLEOTIDE SEQUENCE [LARGE SCALE GENOMIC DNA]</scope>
    <source>
        <strain evidence="3">F0677</strain>
    </source>
</reference>
<evidence type="ECO:0000313" key="4">
    <source>
        <dbReference type="Proteomes" id="UP000266262"/>
    </source>
</evidence>
<evidence type="ECO:0000313" key="1">
    <source>
        <dbReference type="EMBL" id="AOH38624.1"/>
    </source>
</evidence>
<reference evidence="1" key="1">
    <citation type="submission" date="2016-08" db="EMBL/GenBank/DDBJ databases">
        <authorList>
            <person name="Seilhamer J.J."/>
        </authorList>
    </citation>
    <scope>NUCLEOTIDE SEQUENCE [LARGE SCALE GENOMIC DNA]</scope>
    <source>
        <strain evidence="1">F0677</strain>
    </source>
</reference>
<dbReference type="Gene3D" id="2.170.120.40">
    <property type="entry name" value="YbbR-like domain"/>
    <property type="match status" value="2"/>
</dbReference>
<organism evidence="1 3">
    <name type="scientific">Dialister pneumosintes</name>
    <dbReference type="NCBI Taxonomy" id="39950"/>
    <lineage>
        <taxon>Bacteria</taxon>
        <taxon>Bacillati</taxon>
        <taxon>Bacillota</taxon>
        <taxon>Negativicutes</taxon>
        <taxon>Veillonellales</taxon>
        <taxon>Veillonellaceae</taxon>
        <taxon>Dialister</taxon>
    </lineage>
</organism>
<dbReference type="Proteomes" id="UP000266262">
    <property type="component" value="Unassembled WGS sequence"/>
</dbReference>
<dbReference type="EMBL" id="CP017037">
    <property type="protein sequence ID" value="AOH38624.1"/>
    <property type="molecule type" value="Genomic_DNA"/>
</dbReference>
<dbReference type="Proteomes" id="UP000094757">
    <property type="component" value="Chromosome"/>
</dbReference>
<dbReference type="STRING" id="39950.BCB69_00615"/>
<evidence type="ECO:0000313" key="2">
    <source>
        <dbReference type="EMBL" id="RID94425.1"/>
    </source>
</evidence>
<gene>
    <name evidence="1" type="ORF">BCB69_00615</name>
    <name evidence="2" type="ORF">DX915_02575</name>
</gene>
<reference evidence="2 4" key="3">
    <citation type="submission" date="2018-08" db="EMBL/GenBank/DDBJ databases">
        <title>Draft genome sequence of Dialister pneumosintes KCOM 1685.</title>
        <authorList>
            <person name="Kook J.-K."/>
            <person name="Park S.-N."/>
            <person name="Lim Y.K."/>
        </authorList>
    </citation>
    <scope>NUCLEOTIDE SEQUENCE [LARGE SCALE GENOMIC DNA]</scope>
    <source>
        <strain evidence="2 4">KCOM 1685</strain>
    </source>
</reference>
<dbReference type="OrthoDB" id="9814149at2"/>